<proteinExistence type="inferred from homology"/>
<dbReference type="SMART" id="SM01326">
    <property type="entry name" value="PTEN_C2"/>
    <property type="match status" value="1"/>
</dbReference>
<dbReference type="GO" id="GO:0042995">
    <property type="term" value="C:cell projection"/>
    <property type="evidence" value="ECO:0007669"/>
    <property type="project" value="UniProtKB-SubCell"/>
</dbReference>
<dbReference type="PROSITE" id="PS51182">
    <property type="entry name" value="C2_TENSIN"/>
    <property type="match status" value="1"/>
</dbReference>
<dbReference type="PROSITE" id="PS51181">
    <property type="entry name" value="PPASE_TENSIN"/>
    <property type="match status" value="1"/>
</dbReference>
<name>A0A8J6B0B8_9EUKA</name>
<dbReference type="SUPFAM" id="SSF50978">
    <property type="entry name" value="WD40 repeat-like"/>
    <property type="match status" value="1"/>
</dbReference>
<dbReference type="Gene3D" id="2.60.40.1110">
    <property type="match status" value="1"/>
</dbReference>
<dbReference type="SMART" id="SM00320">
    <property type="entry name" value="WD40"/>
    <property type="match status" value="3"/>
</dbReference>
<dbReference type="PANTHER" id="PTHR12305">
    <property type="entry name" value="PHOSPHATASE WITH HOMOLOGY TO TENSIN"/>
    <property type="match status" value="1"/>
</dbReference>
<feature type="domain" description="Tyrosine specific protein phosphatases" evidence="5">
    <location>
        <begin position="64"/>
        <end position="138"/>
    </location>
</feature>
<dbReference type="Gene3D" id="2.130.10.10">
    <property type="entry name" value="YVTN repeat-like/Quinoprotein amine dehydrogenase"/>
    <property type="match status" value="2"/>
</dbReference>
<dbReference type="InterPro" id="IPR014020">
    <property type="entry name" value="Tensin_C2-dom"/>
</dbReference>
<keyword evidence="3" id="KW-0378">Hydrolase</keyword>
<dbReference type="InterPro" id="IPR035892">
    <property type="entry name" value="C2_domain_sf"/>
</dbReference>
<dbReference type="GO" id="GO:0005829">
    <property type="term" value="C:cytosol"/>
    <property type="evidence" value="ECO:0007669"/>
    <property type="project" value="TreeGrafter"/>
</dbReference>
<dbReference type="EMBL" id="JAHDYR010000066">
    <property type="protein sequence ID" value="KAG9390257.1"/>
    <property type="molecule type" value="Genomic_DNA"/>
</dbReference>
<dbReference type="CDD" id="cd14497">
    <property type="entry name" value="PTP_PTEN-like"/>
    <property type="match status" value="1"/>
</dbReference>
<dbReference type="InterPro" id="IPR029023">
    <property type="entry name" value="Tensin_phosphatase"/>
</dbReference>
<dbReference type="InterPro" id="IPR001680">
    <property type="entry name" value="WD40_rpt"/>
</dbReference>
<reference evidence="8" key="1">
    <citation type="submission" date="2021-05" db="EMBL/GenBank/DDBJ databases">
        <title>A free-living protist that lacks canonical eukaryotic 1 DNA replication and segregation systems.</title>
        <authorList>
            <person name="Salas-Leiva D.E."/>
            <person name="Tromer E.C."/>
            <person name="Curtis B.A."/>
            <person name="Jerlstrom-Hultqvist J."/>
            <person name="Kolisko M."/>
            <person name="Yi Z."/>
            <person name="Salas-Leiva J.S."/>
            <person name="Gallot-Lavallee L."/>
            <person name="Kops G.J.P.L."/>
            <person name="Archibald J.M."/>
            <person name="Simpson A.G.B."/>
            <person name="Roger A.J."/>
        </authorList>
    </citation>
    <scope>NUCLEOTIDE SEQUENCE</scope>
    <source>
        <strain evidence="8">BICM</strain>
    </source>
</reference>
<keyword evidence="4" id="KW-0966">Cell projection</keyword>
<dbReference type="InterPro" id="IPR029021">
    <property type="entry name" value="Prot-tyrosine_phosphatase-like"/>
</dbReference>
<organism evidence="8 9">
    <name type="scientific">Carpediemonas membranifera</name>
    <dbReference type="NCBI Taxonomy" id="201153"/>
    <lineage>
        <taxon>Eukaryota</taxon>
        <taxon>Metamonada</taxon>
        <taxon>Carpediemonas-like organisms</taxon>
        <taxon>Carpediemonas</taxon>
    </lineage>
</organism>
<evidence type="ECO:0000256" key="3">
    <source>
        <dbReference type="ARBA" id="ARBA00022801"/>
    </source>
</evidence>
<feature type="domain" description="C2 tensin-type" evidence="7">
    <location>
        <begin position="155"/>
        <end position="280"/>
    </location>
</feature>
<dbReference type="OrthoDB" id="16692at2759"/>
<dbReference type="InterPro" id="IPR036322">
    <property type="entry name" value="WD40_repeat_dom_sf"/>
</dbReference>
<evidence type="ECO:0000313" key="9">
    <source>
        <dbReference type="Proteomes" id="UP000717585"/>
    </source>
</evidence>
<evidence type="ECO:0000256" key="4">
    <source>
        <dbReference type="ARBA" id="ARBA00023273"/>
    </source>
</evidence>
<dbReference type="Pfam" id="PF10409">
    <property type="entry name" value="PTEN_C2"/>
    <property type="match status" value="1"/>
</dbReference>
<gene>
    <name evidence="8" type="ORF">J8273_8297</name>
</gene>
<accession>A0A8J6B0B8</accession>
<dbReference type="PROSITE" id="PS50056">
    <property type="entry name" value="TYR_PHOSPHATASE_2"/>
    <property type="match status" value="1"/>
</dbReference>
<dbReference type="InterPro" id="IPR051281">
    <property type="entry name" value="Dual-spec_lipid-protein_phosph"/>
</dbReference>
<dbReference type="InterPro" id="IPR000387">
    <property type="entry name" value="Tyr_Pase_dom"/>
</dbReference>
<sequence length="621" mass="66896">MGFPAAKSEALYRNDINEVAAMLERHHRNHYLIYNLSERPYDYTKFDNQVLEFGFPDHHSPPLSLLFKICKNIYSWLSADPDNVVIVHCLAGRGRTGTVIACFLAYAGLFTDPMDALTFFACKRSAKEQGVSVPSQVRYVGYFHQVLKTRIAPAPTPIAVLGITLSHCPAVEGGLFRPVVQISSGSRLIFNSAWMGDPEPVEPGDTATLSTQVSLLGDISIVVKHKPMKSASAQAVARAAFHTSFVSGDTVEFPKNQLDKAVKDRRVHPAFTLSLRFKTLPQDGPLPDTDDPFDYDVLMPAGKNDPSVCFRTAPLQKPVPRLSKVPPTELHPATSSVTAVTMDGLLTWSGHDSGEVSVCAVSGEIIVATYKAHTRPVVAISVQGARAVSVSEDGTMAVFKLPLLWERLSDPEHASRAAAEAPDNIIHLDPRDGMPLCVSLYSRSAVIGYQSGRVTVISTDDGVIEQALMTHTVPVRCVCHNQSGSMFTGDDSGLIVGWSSSMEEAIRMQLTEPVTSLSTSSKRVAAVAGELRTMSADTLASEQILITDTPAVSVICGPDGFIYSSTVAGNISVHDPSTGLRVLSVELQHTTFAVNCSGASSGELLLGHDDGSVSVHKMNRK</sequence>
<dbReference type="InterPro" id="IPR015943">
    <property type="entry name" value="WD40/YVTN_repeat-like_dom_sf"/>
</dbReference>
<keyword evidence="9" id="KW-1185">Reference proteome</keyword>
<evidence type="ECO:0000256" key="2">
    <source>
        <dbReference type="ARBA" id="ARBA00007881"/>
    </source>
</evidence>
<dbReference type="SUPFAM" id="SSF52799">
    <property type="entry name" value="(Phosphotyrosine protein) phosphatases II"/>
    <property type="match status" value="1"/>
</dbReference>
<dbReference type="PANTHER" id="PTHR12305:SF94">
    <property type="entry name" value="PHOSPHATIDYLINOSITOL-3,4,5-TRISPHOSPHATE 3-PHOSPHATASE"/>
    <property type="match status" value="1"/>
</dbReference>
<evidence type="ECO:0000259" key="5">
    <source>
        <dbReference type="PROSITE" id="PS50056"/>
    </source>
</evidence>
<evidence type="ECO:0000256" key="1">
    <source>
        <dbReference type="ARBA" id="ARBA00004316"/>
    </source>
</evidence>
<dbReference type="AlphaFoldDB" id="A0A8J6B0B8"/>
<dbReference type="Proteomes" id="UP000717585">
    <property type="component" value="Unassembled WGS sequence"/>
</dbReference>
<evidence type="ECO:0000259" key="7">
    <source>
        <dbReference type="PROSITE" id="PS51182"/>
    </source>
</evidence>
<dbReference type="SMART" id="SM00404">
    <property type="entry name" value="PTPc_motif"/>
    <property type="match status" value="1"/>
</dbReference>
<comment type="subcellular location">
    <subcellularLocation>
        <location evidence="1">Cell projection</location>
    </subcellularLocation>
</comment>
<feature type="domain" description="Phosphatase tensin-type" evidence="6">
    <location>
        <begin position="1"/>
        <end position="150"/>
    </location>
</feature>
<dbReference type="PROSITE" id="PS00383">
    <property type="entry name" value="TYR_PHOSPHATASE_1"/>
    <property type="match status" value="1"/>
</dbReference>
<protein>
    <submittedName>
        <fullName evidence="8">C2 domain of PTEN tumor-suppressor protein</fullName>
    </submittedName>
</protein>
<dbReference type="Gene3D" id="3.90.190.10">
    <property type="entry name" value="Protein tyrosine phosphatase superfamily"/>
    <property type="match status" value="1"/>
</dbReference>
<dbReference type="InterPro" id="IPR016130">
    <property type="entry name" value="Tyr_Pase_AS"/>
</dbReference>
<evidence type="ECO:0000313" key="8">
    <source>
        <dbReference type="EMBL" id="KAG9390257.1"/>
    </source>
</evidence>
<dbReference type="Pfam" id="PF22785">
    <property type="entry name" value="Tc-R-P"/>
    <property type="match status" value="1"/>
</dbReference>
<dbReference type="InterPro" id="IPR003595">
    <property type="entry name" value="Tyr_Pase_cat"/>
</dbReference>
<comment type="caution">
    <text evidence="8">The sequence shown here is derived from an EMBL/GenBank/DDBJ whole genome shotgun (WGS) entry which is preliminary data.</text>
</comment>
<dbReference type="SUPFAM" id="SSF49562">
    <property type="entry name" value="C2 domain (Calcium/lipid-binding domain, CaLB)"/>
    <property type="match status" value="1"/>
</dbReference>
<comment type="similarity">
    <text evidence="2">Belongs to the PTEN phosphatase protein family.</text>
</comment>
<evidence type="ECO:0000259" key="6">
    <source>
        <dbReference type="PROSITE" id="PS51181"/>
    </source>
</evidence>
<dbReference type="GO" id="GO:0016314">
    <property type="term" value="F:phosphatidylinositol-3,4,5-trisphosphate 3-phosphatase activity"/>
    <property type="evidence" value="ECO:0007669"/>
    <property type="project" value="TreeGrafter"/>
</dbReference>